<protein>
    <submittedName>
        <fullName evidence="1">Uncharacterized protein</fullName>
    </submittedName>
</protein>
<evidence type="ECO:0000313" key="1">
    <source>
        <dbReference type="EMBL" id="NIJ52886.1"/>
    </source>
</evidence>
<sequence length="93" mass="10700">MASIASTERTLRFTGRALPDNQPMCWALQKKVRRICGWVNTNGFTNSPWLLISLVNSNFNFRESELMALLLKLEGQHSLTDRARELIRIPIKN</sequence>
<dbReference type="EMBL" id="JAASQJ010000002">
    <property type="protein sequence ID" value="NIJ52886.1"/>
    <property type="molecule type" value="Genomic_DNA"/>
</dbReference>
<evidence type="ECO:0000313" key="2">
    <source>
        <dbReference type="Proteomes" id="UP001179181"/>
    </source>
</evidence>
<name>A0ABX0UIY6_9BACT</name>
<proteinExistence type="predicted"/>
<reference evidence="1 2" key="1">
    <citation type="submission" date="2020-03" db="EMBL/GenBank/DDBJ databases">
        <title>Genomic Encyclopedia of Type Strains, Phase IV (KMG-IV): sequencing the most valuable type-strain genomes for metagenomic binning, comparative biology and taxonomic classification.</title>
        <authorList>
            <person name="Goeker M."/>
        </authorList>
    </citation>
    <scope>NUCLEOTIDE SEQUENCE [LARGE SCALE GENOMIC DNA]</scope>
    <source>
        <strain evidence="1 2">DSM 102865</strain>
    </source>
</reference>
<accession>A0ABX0UIY6</accession>
<organism evidence="1 2">
    <name type="scientific">Dyadobacter arcticus</name>
    <dbReference type="NCBI Taxonomy" id="1078754"/>
    <lineage>
        <taxon>Bacteria</taxon>
        <taxon>Pseudomonadati</taxon>
        <taxon>Bacteroidota</taxon>
        <taxon>Cytophagia</taxon>
        <taxon>Cytophagales</taxon>
        <taxon>Spirosomataceae</taxon>
        <taxon>Dyadobacter</taxon>
    </lineage>
</organism>
<keyword evidence="2" id="KW-1185">Reference proteome</keyword>
<gene>
    <name evidence="1" type="ORF">FHS68_002056</name>
</gene>
<comment type="caution">
    <text evidence="1">The sequence shown here is derived from an EMBL/GenBank/DDBJ whole genome shotgun (WGS) entry which is preliminary data.</text>
</comment>
<dbReference type="Proteomes" id="UP001179181">
    <property type="component" value="Unassembled WGS sequence"/>
</dbReference>
<dbReference type="RefSeq" id="WP_167269632.1">
    <property type="nucleotide sequence ID" value="NZ_JAASQJ010000002.1"/>
</dbReference>